<reference evidence="2" key="1">
    <citation type="submission" date="2011-12" db="EMBL/GenBank/DDBJ databases">
        <authorList>
            <consortium name="The Broad Institute Genome Sequencing Platform"/>
            <person name="Russ C."/>
            <person name="Tyler B."/>
            <person name="Panabieres F."/>
            <person name="Shan W."/>
            <person name="Tripathy S."/>
            <person name="Grunwald N."/>
            <person name="Machado M."/>
            <person name="Young S.K."/>
            <person name="Zeng Q."/>
            <person name="Gargeya S."/>
            <person name="Fitzgerald M."/>
            <person name="Haas B."/>
            <person name="Abouelleil A."/>
            <person name="Alvarado L."/>
            <person name="Arachchi H.M."/>
            <person name="Berlin A."/>
            <person name="Chapman S.B."/>
            <person name="Gearin G."/>
            <person name="Goldberg J."/>
            <person name="Griggs A."/>
            <person name="Gujja S."/>
            <person name="Hansen M."/>
            <person name="Heiman D."/>
            <person name="Howarth C."/>
            <person name="Larimer J."/>
            <person name="Lui A."/>
            <person name="MacDonald P.J.P."/>
            <person name="McCowen C."/>
            <person name="Montmayeur A."/>
            <person name="Murphy C."/>
            <person name="Neiman D."/>
            <person name="Pearson M."/>
            <person name="Priest M."/>
            <person name="Roberts A."/>
            <person name="Saif S."/>
            <person name="Shea T."/>
            <person name="Sisk P."/>
            <person name="Stolte C."/>
            <person name="Sykes S."/>
            <person name="Wortman J."/>
            <person name="Nusbaum C."/>
            <person name="Birren B."/>
        </authorList>
    </citation>
    <scope>NUCLEOTIDE SEQUENCE [LARGE SCALE GENOMIC DNA]</scope>
    <source>
        <strain evidence="2">INRA-310</strain>
    </source>
</reference>
<accession>W2PGT3</accession>
<gene>
    <name evidence="1" type="ORF">PPTG_24311</name>
</gene>
<dbReference type="RefSeq" id="XP_008914572.1">
    <property type="nucleotide sequence ID" value="XM_008916324.1"/>
</dbReference>
<dbReference type="GeneID" id="20192910"/>
<organism evidence="1 2">
    <name type="scientific">Phytophthora nicotianae (strain INRA-310)</name>
    <name type="common">Phytophthora parasitica</name>
    <dbReference type="NCBI Taxonomy" id="761204"/>
    <lineage>
        <taxon>Eukaryota</taxon>
        <taxon>Sar</taxon>
        <taxon>Stramenopiles</taxon>
        <taxon>Oomycota</taxon>
        <taxon>Peronosporomycetes</taxon>
        <taxon>Peronosporales</taxon>
        <taxon>Peronosporaceae</taxon>
        <taxon>Phytophthora</taxon>
    </lineage>
</organism>
<dbReference type="Proteomes" id="UP000018817">
    <property type="component" value="Unassembled WGS sequence"/>
</dbReference>
<dbReference type="EMBL" id="KI669642">
    <property type="protein sequence ID" value="ETN00097.1"/>
    <property type="molecule type" value="Genomic_DNA"/>
</dbReference>
<protein>
    <submittedName>
        <fullName evidence="1">Uncharacterized protein</fullName>
    </submittedName>
</protein>
<evidence type="ECO:0000313" key="1">
    <source>
        <dbReference type="EMBL" id="ETN00097.1"/>
    </source>
</evidence>
<dbReference type="VEuPathDB" id="FungiDB:PPTG_24311"/>
<name>W2PGT3_PHYN3</name>
<proteinExistence type="predicted"/>
<reference evidence="1 2" key="2">
    <citation type="submission" date="2013-11" db="EMBL/GenBank/DDBJ databases">
        <title>The Genome Sequence of Phytophthora parasitica INRA-310.</title>
        <authorList>
            <consortium name="The Broad Institute Genomics Platform"/>
            <person name="Russ C."/>
            <person name="Tyler B."/>
            <person name="Panabieres F."/>
            <person name="Shan W."/>
            <person name="Tripathy S."/>
            <person name="Grunwald N."/>
            <person name="Machado M."/>
            <person name="Johnson C.S."/>
            <person name="Arredondo F."/>
            <person name="Hong C."/>
            <person name="Coffey M."/>
            <person name="Young S.K."/>
            <person name="Zeng Q."/>
            <person name="Gargeya S."/>
            <person name="Fitzgerald M."/>
            <person name="Abouelleil A."/>
            <person name="Alvarado L."/>
            <person name="Chapman S.B."/>
            <person name="Gainer-Dewar J."/>
            <person name="Goldberg J."/>
            <person name="Griggs A."/>
            <person name="Gujja S."/>
            <person name="Hansen M."/>
            <person name="Howarth C."/>
            <person name="Imamovic A."/>
            <person name="Ireland A."/>
            <person name="Larimer J."/>
            <person name="McCowan C."/>
            <person name="Murphy C."/>
            <person name="Pearson M."/>
            <person name="Poon T.W."/>
            <person name="Priest M."/>
            <person name="Roberts A."/>
            <person name="Saif S."/>
            <person name="Shea T."/>
            <person name="Sykes S."/>
            <person name="Wortman J."/>
            <person name="Nusbaum C."/>
            <person name="Birren B."/>
        </authorList>
    </citation>
    <scope>NUCLEOTIDE SEQUENCE [LARGE SCALE GENOMIC DNA]</scope>
    <source>
        <strain evidence="1 2">INRA-310</strain>
    </source>
</reference>
<evidence type="ECO:0000313" key="2">
    <source>
        <dbReference type="Proteomes" id="UP000018817"/>
    </source>
</evidence>
<dbReference type="AlphaFoldDB" id="W2PGT3"/>
<sequence>SNDEYDPNDVYSASVAVITAIVRTGGSAMIQSARISDMEEYRRICTTAPEDR</sequence>
<feature type="non-terminal residue" evidence="1">
    <location>
        <position position="1"/>
    </location>
</feature>